<feature type="transmembrane region" description="Helical" evidence="12">
    <location>
        <begin position="130"/>
        <end position="153"/>
    </location>
</feature>
<keyword evidence="8 12" id="KW-1133">Transmembrane helix</keyword>
<dbReference type="Gene3D" id="1.20.120.1770">
    <property type="match status" value="1"/>
</dbReference>
<name>A0ABM1BGZ3_LIMPO</name>
<evidence type="ECO:0000259" key="13">
    <source>
        <dbReference type="PROSITE" id="PS50939"/>
    </source>
</evidence>
<evidence type="ECO:0000313" key="14">
    <source>
        <dbReference type="Proteomes" id="UP000694941"/>
    </source>
</evidence>
<comment type="subcellular location">
    <subcellularLocation>
        <location evidence="2">Membrane</location>
        <topology evidence="2">Multi-pass membrane protein</topology>
    </subcellularLocation>
</comment>
<feature type="transmembrane region" description="Helical" evidence="12">
    <location>
        <begin position="100"/>
        <end position="123"/>
    </location>
</feature>
<feature type="transmembrane region" description="Helical" evidence="12">
    <location>
        <begin position="207"/>
        <end position="226"/>
    </location>
</feature>
<keyword evidence="3" id="KW-0813">Transport</keyword>
<evidence type="ECO:0000256" key="12">
    <source>
        <dbReference type="SAM" id="Phobius"/>
    </source>
</evidence>
<gene>
    <name evidence="15" type="primary">LOC106466106</name>
</gene>
<comment type="cofactor">
    <cofactor evidence="1">
        <name>heme b</name>
        <dbReference type="ChEBI" id="CHEBI:60344"/>
    </cofactor>
</comment>
<reference evidence="15" key="1">
    <citation type="submission" date="2025-08" db="UniProtKB">
        <authorList>
            <consortium name="RefSeq"/>
        </authorList>
    </citation>
    <scope>IDENTIFICATION</scope>
    <source>
        <tissue evidence="15">Muscle</tissue>
    </source>
</reference>
<evidence type="ECO:0000256" key="6">
    <source>
        <dbReference type="ARBA" id="ARBA00022723"/>
    </source>
</evidence>
<organism evidence="14 15">
    <name type="scientific">Limulus polyphemus</name>
    <name type="common">Atlantic horseshoe crab</name>
    <dbReference type="NCBI Taxonomy" id="6850"/>
    <lineage>
        <taxon>Eukaryota</taxon>
        <taxon>Metazoa</taxon>
        <taxon>Ecdysozoa</taxon>
        <taxon>Arthropoda</taxon>
        <taxon>Chelicerata</taxon>
        <taxon>Merostomata</taxon>
        <taxon>Xiphosura</taxon>
        <taxon>Limulidae</taxon>
        <taxon>Limulus</taxon>
    </lineage>
</organism>
<keyword evidence="6" id="KW-0479">Metal-binding</keyword>
<evidence type="ECO:0000256" key="11">
    <source>
        <dbReference type="SAM" id="MobiDB-lite"/>
    </source>
</evidence>
<evidence type="ECO:0000256" key="2">
    <source>
        <dbReference type="ARBA" id="ARBA00004141"/>
    </source>
</evidence>
<evidence type="ECO:0000256" key="9">
    <source>
        <dbReference type="ARBA" id="ARBA00023004"/>
    </source>
</evidence>
<evidence type="ECO:0000256" key="3">
    <source>
        <dbReference type="ARBA" id="ARBA00022448"/>
    </source>
</evidence>
<dbReference type="PANTHER" id="PTHR10106:SF0">
    <property type="entry name" value="LD36721P"/>
    <property type="match status" value="1"/>
</dbReference>
<proteinExistence type="predicted"/>
<keyword evidence="7" id="KW-0249">Electron transport</keyword>
<keyword evidence="9" id="KW-0408">Iron</keyword>
<dbReference type="Proteomes" id="UP000694941">
    <property type="component" value="Unplaced"/>
</dbReference>
<evidence type="ECO:0000256" key="10">
    <source>
        <dbReference type="ARBA" id="ARBA00023136"/>
    </source>
</evidence>
<evidence type="ECO:0000256" key="1">
    <source>
        <dbReference type="ARBA" id="ARBA00001970"/>
    </source>
</evidence>
<evidence type="ECO:0000256" key="8">
    <source>
        <dbReference type="ARBA" id="ARBA00022989"/>
    </source>
</evidence>
<accession>A0ABM1BGZ3</accession>
<dbReference type="RefSeq" id="XP_013781804.1">
    <property type="nucleotide sequence ID" value="XM_013926350.2"/>
</dbReference>
<evidence type="ECO:0000256" key="5">
    <source>
        <dbReference type="ARBA" id="ARBA00022692"/>
    </source>
</evidence>
<keyword evidence="14" id="KW-1185">Reference proteome</keyword>
<dbReference type="PROSITE" id="PS50939">
    <property type="entry name" value="CYTOCHROME_B561"/>
    <property type="match status" value="1"/>
</dbReference>
<keyword evidence="4" id="KW-0349">Heme</keyword>
<dbReference type="Pfam" id="PF03188">
    <property type="entry name" value="Cytochrom_B561"/>
    <property type="match status" value="1"/>
</dbReference>
<feature type="domain" description="Cytochrome b561" evidence="13">
    <location>
        <begin position="65"/>
        <end position="268"/>
    </location>
</feature>
<evidence type="ECO:0000256" key="7">
    <source>
        <dbReference type="ARBA" id="ARBA00022982"/>
    </source>
</evidence>
<feature type="transmembrane region" description="Helical" evidence="12">
    <location>
        <begin position="173"/>
        <end position="195"/>
    </location>
</feature>
<evidence type="ECO:0000256" key="4">
    <source>
        <dbReference type="ARBA" id="ARBA00022617"/>
    </source>
</evidence>
<dbReference type="GeneID" id="106466106"/>
<feature type="region of interest" description="Disordered" evidence="11">
    <location>
        <begin position="21"/>
        <end position="47"/>
    </location>
</feature>
<feature type="transmembrane region" description="Helical" evidence="12">
    <location>
        <begin position="58"/>
        <end position="80"/>
    </location>
</feature>
<dbReference type="InterPro" id="IPR043205">
    <property type="entry name" value="CYB561/CYBRD1-like"/>
</dbReference>
<feature type="transmembrane region" description="Helical" evidence="12">
    <location>
        <begin position="246"/>
        <end position="267"/>
    </location>
</feature>
<dbReference type="SMART" id="SM00665">
    <property type="entry name" value="B561"/>
    <property type="match status" value="1"/>
</dbReference>
<dbReference type="InterPro" id="IPR006593">
    <property type="entry name" value="Cyt_b561/ferric_Rdtase_TM"/>
</dbReference>
<protein>
    <submittedName>
        <fullName evidence="15">Cytochrome b reductase 1-like</fullName>
    </submittedName>
</protein>
<dbReference type="PANTHER" id="PTHR10106">
    <property type="entry name" value="CYTOCHROME B561-RELATED"/>
    <property type="match status" value="1"/>
</dbReference>
<keyword evidence="10 12" id="KW-0472">Membrane</keyword>
<keyword evidence="5 12" id="KW-0812">Transmembrane</keyword>
<sequence>MEKGASNKLMTLMSYARLAGKVDSSKEETESTEPSTASGPKPPNRTEAPIDQSRHLKIFTVGFILCQVVGVLCVALVGAWTGHYFGGFAWQSDPRLQFNYHPLFIVIGLVFLYGNAILVYRVLRNERKEILKLVHAGIHTVVFIFTVVSLKAVFDSHNLAVKPIPNMFSLHSWLGLAAVVLFSLQFVCGFVSYLFPGLALYWRALYLPFHVYFGVLIYILGLASTLTGITEKLIFNKNYKDLPEAAVLGNILGMALVCHGILVVYLVTAPQFIRQPLTEEVNLTPDSSVN</sequence>
<evidence type="ECO:0000313" key="15">
    <source>
        <dbReference type="RefSeq" id="XP_013781804.1"/>
    </source>
</evidence>